<keyword evidence="2" id="KW-0255">Endonuclease</keyword>
<accession>A0ABY4FSX7</accession>
<evidence type="ECO:0000313" key="2">
    <source>
        <dbReference type="EMBL" id="UOQ59406.1"/>
    </source>
</evidence>
<organism evidence="2 3">
    <name type="scientific">Leucobacter rhizosphaerae</name>
    <dbReference type="NCBI Taxonomy" id="2932245"/>
    <lineage>
        <taxon>Bacteria</taxon>
        <taxon>Bacillati</taxon>
        <taxon>Actinomycetota</taxon>
        <taxon>Actinomycetes</taxon>
        <taxon>Micrococcales</taxon>
        <taxon>Microbacteriaceae</taxon>
        <taxon>Leucobacter</taxon>
    </lineage>
</organism>
<feature type="transmembrane region" description="Helical" evidence="1">
    <location>
        <begin position="20"/>
        <end position="50"/>
    </location>
</feature>
<keyword evidence="1" id="KW-1133">Transmembrane helix</keyword>
<evidence type="ECO:0000256" key="1">
    <source>
        <dbReference type="SAM" id="Phobius"/>
    </source>
</evidence>
<gene>
    <name evidence="2" type="ORF">MUN76_10105</name>
</gene>
<dbReference type="EMBL" id="CP095043">
    <property type="protein sequence ID" value="UOQ59406.1"/>
    <property type="molecule type" value="Genomic_DNA"/>
</dbReference>
<sequence length="194" mass="20570">MTSPALRRVIRRETHSPRTVAMIVAVVLCLLGLGYLGIELVLGLLAQPALLIDPSAGWSWILGLPSGPPVGLLVTGGVILAVAGVLCIWLAIAPGRLSKHTLEGDGRAVVVDNGVIAASLAQHLSETLGLPRDAVLVGVARRTVDVTLRPDPDVDLETAEVRSIADAELSSYRLSRPMRTTVRVARRPERDSDS</sequence>
<evidence type="ECO:0000313" key="3">
    <source>
        <dbReference type="Proteomes" id="UP000831775"/>
    </source>
</evidence>
<reference evidence="2 3" key="1">
    <citation type="submission" date="2022-04" db="EMBL/GenBank/DDBJ databases">
        <title>Leucobacter sp. isolated from rhizosphere of onion.</title>
        <authorList>
            <person name="Won M."/>
            <person name="Lee C.-M."/>
            <person name="Woen H.-Y."/>
            <person name="Kwon S.-W."/>
        </authorList>
    </citation>
    <scope>NUCLEOTIDE SEQUENCE [LARGE SCALE GENOMIC DNA]</scope>
    <source>
        <strain evidence="2 3">H25R-14</strain>
    </source>
</reference>
<dbReference type="Proteomes" id="UP000831775">
    <property type="component" value="Chromosome"/>
</dbReference>
<proteinExistence type="predicted"/>
<keyword evidence="1" id="KW-0472">Membrane</keyword>
<keyword evidence="1" id="KW-0812">Transmembrane</keyword>
<protein>
    <submittedName>
        <fullName evidence="2">DNA/RNA endonuclease G</fullName>
    </submittedName>
</protein>
<name>A0ABY4FSX7_9MICO</name>
<feature type="transmembrane region" description="Helical" evidence="1">
    <location>
        <begin position="70"/>
        <end position="92"/>
    </location>
</feature>
<dbReference type="RefSeq" id="WP_244684408.1">
    <property type="nucleotide sequence ID" value="NZ_CP095043.1"/>
</dbReference>
<keyword evidence="3" id="KW-1185">Reference proteome</keyword>
<keyword evidence="2" id="KW-0378">Hydrolase</keyword>
<dbReference type="GO" id="GO:0004519">
    <property type="term" value="F:endonuclease activity"/>
    <property type="evidence" value="ECO:0007669"/>
    <property type="project" value="UniProtKB-KW"/>
</dbReference>
<keyword evidence="2" id="KW-0540">Nuclease</keyword>